<dbReference type="InterPro" id="IPR018062">
    <property type="entry name" value="HTH_AraC-typ_CS"/>
</dbReference>
<dbReference type="InterPro" id="IPR009057">
    <property type="entry name" value="Homeodomain-like_sf"/>
</dbReference>
<name>A0ABY4REP4_9BACL</name>
<feature type="transmembrane region" description="Helical" evidence="4">
    <location>
        <begin position="21"/>
        <end position="40"/>
    </location>
</feature>
<organism evidence="6 7">
    <name type="scientific">Paenibacillus konkukensis</name>
    <dbReference type="NCBI Taxonomy" id="2020716"/>
    <lineage>
        <taxon>Bacteria</taxon>
        <taxon>Bacillati</taxon>
        <taxon>Bacillota</taxon>
        <taxon>Bacilli</taxon>
        <taxon>Bacillales</taxon>
        <taxon>Paenibacillaceae</taxon>
        <taxon>Paenibacillus</taxon>
    </lineage>
</organism>
<keyword evidence="4" id="KW-1133">Transmembrane helix</keyword>
<dbReference type="PRINTS" id="PR00032">
    <property type="entry name" value="HTHARAC"/>
</dbReference>
<reference evidence="6" key="1">
    <citation type="submission" date="2018-02" db="EMBL/GenBank/DDBJ databases">
        <authorList>
            <person name="Kim S.-K."/>
            <person name="Jung H.-I."/>
            <person name="Lee S.-W."/>
        </authorList>
    </citation>
    <scope>NUCLEOTIDE SEQUENCE</scope>
    <source>
        <strain evidence="6">SK3146</strain>
    </source>
</reference>
<evidence type="ECO:0000256" key="2">
    <source>
        <dbReference type="ARBA" id="ARBA00023125"/>
    </source>
</evidence>
<dbReference type="PROSITE" id="PS00041">
    <property type="entry name" value="HTH_ARAC_FAMILY_1"/>
    <property type="match status" value="1"/>
</dbReference>
<reference evidence="6" key="2">
    <citation type="journal article" date="2021" name="J Anim Sci Technol">
        <title>Complete genome sequence of Paenibacillus konkukensis sp. nov. SK3146 as a potential probiotic strain.</title>
        <authorList>
            <person name="Jung H.I."/>
            <person name="Park S."/>
            <person name="Niu K.M."/>
            <person name="Lee S.W."/>
            <person name="Kothari D."/>
            <person name="Yi K.J."/>
            <person name="Kim S.K."/>
        </authorList>
    </citation>
    <scope>NUCLEOTIDE SEQUENCE</scope>
    <source>
        <strain evidence="6">SK3146</strain>
    </source>
</reference>
<evidence type="ECO:0000313" key="7">
    <source>
        <dbReference type="Proteomes" id="UP001057134"/>
    </source>
</evidence>
<dbReference type="PANTHER" id="PTHR43280:SF28">
    <property type="entry name" value="HTH-TYPE TRANSCRIPTIONAL ACTIVATOR RHAS"/>
    <property type="match status" value="1"/>
</dbReference>
<dbReference type="Pfam" id="PF12833">
    <property type="entry name" value="HTH_18"/>
    <property type="match status" value="1"/>
</dbReference>
<keyword evidence="2" id="KW-0238">DNA-binding</keyword>
<protein>
    <submittedName>
        <fullName evidence="6">Arabinose operon regulatory protein</fullName>
    </submittedName>
</protein>
<dbReference type="InterPro" id="IPR041522">
    <property type="entry name" value="CdaR_GGDEF"/>
</dbReference>
<dbReference type="RefSeq" id="WP_249863356.1">
    <property type="nucleotide sequence ID" value="NZ_CP027059.1"/>
</dbReference>
<keyword evidence="3" id="KW-0804">Transcription</keyword>
<evidence type="ECO:0000256" key="1">
    <source>
        <dbReference type="ARBA" id="ARBA00023015"/>
    </source>
</evidence>
<evidence type="ECO:0000256" key="3">
    <source>
        <dbReference type="ARBA" id="ARBA00023163"/>
    </source>
</evidence>
<dbReference type="SUPFAM" id="SSF46689">
    <property type="entry name" value="Homeodomain-like"/>
    <property type="match status" value="2"/>
</dbReference>
<dbReference type="PANTHER" id="PTHR43280">
    <property type="entry name" value="ARAC-FAMILY TRANSCRIPTIONAL REGULATOR"/>
    <property type="match status" value="1"/>
</dbReference>
<accession>A0ABY4REP4</accession>
<sequence>MKKLIFRGRSGSIFAKVLYSYILIITLPLIVFGVATYYWLTNAIEKETHKTYSGIAEDIRTEVDRNFQTLDSFAVQLSYMPWAVKLMNMEGSSLSYDRLDIGVLLGILQELRIFQATYPFVDEIAIDFSGKDTIISTVGKDSRERFFSDLIRYKRLTAGDWSDRLSQLNNRTMLLPEEASVLNQSKRLLTYLHALPPGDSVFQATLLLFIKEETIQQLLGKSALVKQNGSVYVTDRQGRYVTGYGGNAAIRAALERQLAQGTSGSVQSMRTEDGTGYAHVQSAEGANGWTYHLVVPDNMLTAKLKSVRLMAIALMMFYLLIGVTVSHLLARRDYRPIEQMLSLVRARLRPAENGSNEYAILQNAIYAMLNDADRSESEILLYKPLARNTCLSKLLKHESDHVDYAETARTMELLDISFPHEYYRCLVMLLDEGQLNPEALLEQLKPELDQRLVAMYWVELDGRSKALILNADSGEAEEEAVGLLREGLRGASVAYRAIGAGRQYRSLVELHLSYAEALRALEYRFIQEDGAILYAERFSDTHEWKGTIGEEEELKLAIRNGNAASAVEMAHRVVRTELQASRLPLGGIRFLCYRVATCALAALEELNIARTPSVSPNELLQQEEPGTMLDTIRRLYEEAARLAAEERQSRNDHLIREIRTYLEQHYTDQNLSLTSVADTFGISPSYLSRYFKSQTGTNFVDYVNRRRIEASKRLLTGETTIVQVAQKVGFDNDITFRRLFKKYMGITPSQYKGNP</sequence>
<dbReference type="InterPro" id="IPR018060">
    <property type="entry name" value="HTH_AraC"/>
</dbReference>
<keyword evidence="1" id="KW-0805">Transcription regulation</keyword>
<keyword evidence="7" id="KW-1185">Reference proteome</keyword>
<feature type="domain" description="HTH araC/xylS-type" evidence="5">
    <location>
        <begin position="656"/>
        <end position="754"/>
    </location>
</feature>
<dbReference type="PROSITE" id="PS01124">
    <property type="entry name" value="HTH_ARAC_FAMILY_2"/>
    <property type="match status" value="1"/>
</dbReference>
<dbReference type="EMBL" id="CP027059">
    <property type="protein sequence ID" value="UQZ81096.1"/>
    <property type="molecule type" value="Genomic_DNA"/>
</dbReference>
<gene>
    <name evidence="6" type="primary">araC_3</name>
    <name evidence="6" type="ORF">SK3146_00252</name>
</gene>
<dbReference type="Pfam" id="PF17853">
    <property type="entry name" value="GGDEF_2"/>
    <property type="match status" value="1"/>
</dbReference>
<keyword evidence="4" id="KW-0812">Transmembrane</keyword>
<feature type="transmembrane region" description="Helical" evidence="4">
    <location>
        <begin position="309"/>
        <end position="330"/>
    </location>
</feature>
<dbReference type="Proteomes" id="UP001057134">
    <property type="component" value="Chromosome"/>
</dbReference>
<evidence type="ECO:0000259" key="5">
    <source>
        <dbReference type="PROSITE" id="PS01124"/>
    </source>
</evidence>
<evidence type="ECO:0000313" key="6">
    <source>
        <dbReference type="EMBL" id="UQZ81096.1"/>
    </source>
</evidence>
<evidence type="ECO:0000256" key="4">
    <source>
        <dbReference type="SAM" id="Phobius"/>
    </source>
</evidence>
<dbReference type="Gene3D" id="1.10.10.60">
    <property type="entry name" value="Homeodomain-like"/>
    <property type="match status" value="2"/>
</dbReference>
<proteinExistence type="predicted"/>
<dbReference type="InterPro" id="IPR020449">
    <property type="entry name" value="Tscrpt_reg_AraC-type_HTH"/>
</dbReference>
<dbReference type="SMART" id="SM00342">
    <property type="entry name" value="HTH_ARAC"/>
    <property type="match status" value="1"/>
</dbReference>
<keyword evidence="4" id="KW-0472">Membrane</keyword>